<evidence type="ECO:0000313" key="2">
    <source>
        <dbReference type="EMBL" id="KAL3773197.1"/>
    </source>
</evidence>
<comment type="caution">
    <text evidence="2">The sequence shown here is derived from an EMBL/GenBank/DDBJ whole genome shotgun (WGS) entry which is preliminary data.</text>
</comment>
<feature type="compositionally biased region" description="Polar residues" evidence="1">
    <location>
        <begin position="72"/>
        <end position="82"/>
    </location>
</feature>
<reference evidence="2 3" key="1">
    <citation type="submission" date="2024-10" db="EMBL/GenBank/DDBJ databases">
        <title>Updated reference genomes for cyclostephanoid diatoms.</title>
        <authorList>
            <person name="Roberts W.R."/>
            <person name="Alverson A.J."/>
        </authorList>
    </citation>
    <scope>NUCLEOTIDE SEQUENCE [LARGE SCALE GENOMIC DNA]</scope>
    <source>
        <strain evidence="2 3">AJA010-31</strain>
    </source>
</reference>
<sequence length="82" mass="8808">MCPKQIPSVTHNAAEAKKPKTGLWKKLRSATLGDASAPSSVQLAQARRQINNPLAHSYNLPRRATSGDEGESSSSFTYGPNK</sequence>
<evidence type="ECO:0000313" key="3">
    <source>
        <dbReference type="Proteomes" id="UP001530400"/>
    </source>
</evidence>
<name>A0ABD3NEJ5_9STRA</name>
<feature type="region of interest" description="Disordered" evidence="1">
    <location>
        <begin position="52"/>
        <end position="82"/>
    </location>
</feature>
<dbReference type="EMBL" id="JALLPJ020001243">
    <property type="protein sequence ID" value="KAL3773197.1"/>
    <property type="molecule type" value="Genomic_DNA"/>
</dbReference>
<feature type="region of interest" description="Disordered" evidence="1">
    <location>
        <begin position="1"/>
        <end position="22"/>
    </location>
</feature>
<protein>
    <submittedName>
        <fullName evidence="2">Uncharacterized protein</fullName>
    </submittedName>
</protein>
<proteinExistence type="predicted"/>
<dbReference type="Proteomes" id="UP001530400">
    <property type="component" value="Unassembled WGS sequence"/>
</dbReference>
<keyword evidence="3" id="KW-1185">Reference proteome</keyword>
<dbReference type="AlphaFoldDB" id="A0ABD3NEJ5"/>
<evidence type="ECO:0000256" key="1">
    <source>
        <dbReference type="SAM" id="MobiDB-lite"/>
    </source>
</evidence>
<gene>
    <name evidence="2" type="ORF">ACHAWO_006319</name>
</gene>
<accession>A0ABD3NEJ5</accession>
<organism evidence="2 3">
    <name type="scientific">Cyclotella atomus</name>
    <dbReference type="NCBI Taxonomy" id="382360"/>
    <lineage>
        <taxon>Eukaryota</taxon>
        <taxon>Sar</taxon>
        <taxon>Stramenopiles</taxon>
        <taxon>Ochrophyta</taxon>
        <taxon>Bacillariophyta</taxon>
        <taxon>Coscinodiscophyceae</taxon>
        <taxon>Thalassiosirophycidae</taxon>
        <taxon>Stephanodiscales</taxon>
        <taxon>Stephanodiscaceae</taxon>
        <taxon>Cyclotella</taxon>
    </lineage>
</organism>